<name>A0AAV9SRN5_9TELE</name>
<organism evidence="1 2">
    <name type="scientific">Crenichthys baileyi</name>
    <name type="common">White River springfish</name>
    <dbReference type="NCBI Taxonomy" id="28760"/>
    <lineage>
        <taxon>Eukaryota</taxon>
        <taxon>Metazoa</taxon>
        <taxon>Chordata</taxon>
        <taxon>Craniata</taxon>
        <taxon>Vertebrata</taxon>
        <taxon>Euteleostomi</taxon>
        <taxon>Actinopterygii</taxon>
        <taxon>Neopterygii</taxon>
        <taxon>Teleostei</taxon>
        <taxon>Neoteleostei</taxon>
        <taxon>Acanthomorphata</taxon>
        <taxon>Ovalentaria</taxon>
        <taxon>Atherinomorphae</taxon>
        <taxon>Cyprinodontiformes</taxon>
        <taxon>Goodeidae</taxon>
        <taxon>Crenichthys</taxon>
    </lineage>
</organism>
<comment type="caution">
    <text evidence="1">The sequence shown here is derived from an EMBL/GenBank/DDBJ whole genome shotgun (WGS) entry which is preliminary data.</text>
</comment>
<protein>
    <submittedName>
        <fullName evidence="1">Uncharacterized protein</fullName>
    </submittedName>
</protein>
<proteinExistence type="predicted"/>
<dbReference type="AlphaFoldDB" id="A0AAV9SRN5"/>
<keyword evidence="2" id="KW-1185">Reference proteome</keyword>
<dbReference type="EMBL" id="JAHHUM010000025">
    <property type="protein sequence ID" value="KAK5623545.1"/>
    <property type="molecule type" value="Genomic_DNA"/>
</dbReference>
<evidence type="ECO:0000313" key="1">
    <source>
        <dbReference type="EMBL" id="KAK5623545.1"/>
    </source>
</evidence>
<reference evidence="1 2" key="1">
    <citation type="submission" date="2021-06" db="EMBL/GenBank/DDBJ databases">
        <authorList>
            <person name="Palmer J.M."/>
        </authorList>
    </citation>
    <scope>NUCLEOTIDE SEQUENCE [LARGE SCALE GENOMIC DNA]</scope>
    <source>
        <strain evidence="1 2">MEX-2019</strain>
        <tissue evidence="1">Muscle</tissue>
    </source>
</reference>
<gene>
    <name evidence="1" type="ORF">CRENBAI_012576</name>
</gene>
<sequence>MDIVEENIRLESSKEVLVADFNSFSLGNVSVGAGGDAVGAQGKASGKNEDSTSPATLMSEGIRQQDLTDLILRPTKIKVKPGTEKKLKLAKGEKLAFVQQRVYNTNSVKFESKTSTSWSIGAKFWSFIPGCSESEKTKVTTFTVPENKVFGFALKEFVIKDGFLDIDAVVKMQGFSATISRIQIQQSASHLDLHPSTINAKNYSTEDQKSSETSEVHVCVNVLRNFSSILVDEIKSRGKVLEPLGDLCGSTRRDLLKKLSEILEDRDALALLEDTLDHCSDAEYQRPKSKAVASFMDLLNHSKVSRDVTEAVHLLVCALEGKCQVT</sequence>
<dbReference type="Proteomes" id="UP001311232">
    <property type="component" value="Unassembled WGS sequence"/>
</dbReference>
<evidence type="ECO:0000313" key="2">
    <source>
        <dbReference type="Proteomes" id="UP001311232"/>
    </source>
</evidence>
<accession>A0AAV9SRN5</accession>